<evidence type="ECO:0000313" key="6">
    <source>
        <dbReference type="Proteomes" id="UP000027222"/>
    </source>
</evidence>
<protein>
    <recommendedName>
        <fullName evidence="4">NAD-dependent epimerase/dehydratase domain-containing protein</fullName>
    </recommendedName>
</protein>
<dbReference type="Gene3D" id="3.40.50.720">
    <property type="entry name" value="NAD(P)-binding Rossmann-like Domain"/>
    <property type="match status" value="1"/>
</dbReference>
<evidence type="ECO:0000256" key="1">
    <source>
        <dbReference type="ARBA" id="ARBA00007637"/>
    </source>
</evidence>
<dbReference type="Proteomes" id="UP000027222">
    <property type="component" value="Unassembled WGS sequence"/>
</dbReference>
<dbReference type="SUPFAM" id="SSF51735">
    <property type="entry name" value="NAD(P)-binding Rossmann-fold domains"/>
    <property type="match status" value="1"/>
</dbReference>
<evidence type="ECO:0000313" key="5">
    <source>
        <dbReference type="EMBL" id="KDR76364.1"/>
    </source>
</evidence>
<dbReference type="InterPro" id="IPR036291">
    <property type="entry name" value="NAD(P)-bd_dom_sf"/>
</dbReference>
<keyword evidence="6" id="KW-1185">Reference proteome</keyword>
<dbReference type="OrthoDB" id="202470at2759"/>
<dbReference type="InterPro" id="IPR001509">
    <property type="entry name" value="Epimerase_deHydtase"/>
</dbReference>
<dbReference type="PANTHER" id="PTHR43103">
    <property type="entry name" value="NUCLEOSIDE-DIPHOSPHATE-SUGAR EPIMERASE"/>
    <property type="match status" value="1"/>
</dbReference>
<evidence type="ECO:0000256" key="3">
    <source>
        <dbReference type="ARBA" id="ARBA00023027"/>
    </source>
</evidence>
<sequence>MKLAITGCSGRVGRRVVKLALEHGHTVVGIDLVQPVQDPWLSNPHYSFKQADLLDYDIVLNVLAGCEAVISLAAYPDPVDYKVKAHNSNVVISWNILRGCAELGINRIAQASSVNVIAACYSKKPRLYYFPIDEHHPCEPDEPYGLSKVMLETQADSIIRRYETMKIASLRFHWSIPNKSMANKLSDGRARDLWGYVQEDSAAHACLLAIQNNEKWTGHERFFIAAPQTAVEVDTMSLLQQYYPDIPRREGKELVGTQGLFDCSKAATLLGWHHNDGLTQSEGN</sequence>
<reference evidence="6" key="1">
    <citation type="journal article" date="2014" name="Proc. Natl. Acad. Sci. U.S.A.">
        <title>Extensive sampling of basidiomycete genomes demonstrates inadequacy of the white-rot/brown-rot paradigm for wood decay fungi.</title>
        <authorList>
            <person name="Riley R."/>
            <person name="Salamov A.A."/>
            <person name="Brown D.W."/>
            <person name="Nagy L.G."/>
            <person name="Floudas D."/>
            <person name="Held B.W."/>
            <person name="Levasseur A."/>
            <person name="Lombard V."/>
            <person name="Morin E."/>
            <person name="Otillar R."/>
            <person name="Lindquist E.A."/>
            <person name="Sun H."/>
            <person name="LaButti K.M."/>
            <person name="Schmutz J."/>
            <person name="Jabbour D."/>
            <person name="Luo H."/>
            <person name="Baker S.E."/>
            <person name="Pisabarro A.G."/>
            <person name="Walton J.D."/>
            <person name="Blanchette R.A."/>
            <person name="Henrissat B."/>
            <person name="Martin F."/>
            <person name="Cullen D."/>
            <person name="Hibbett D.S."/>
            <person name="Grigoriev I.V."/>
        </authorList>
    </citation>
    <scope>NUCLEOTIDE SEQUENCE [LARGE SCALE GENOMIC DNA]</scope>
    <source>
        <strain evidence="6">CBS 339.88</strain>
    </source>
</reference>
<name>A0A067T8Y2_GALM3</name>
<dbReference type="HOGENOM" id="CLU_053163_1_0_1"/>
<keyword evidence="2" id="KW-0560">Oxidoreductase</keyword>
<dbReference type="STRING" id="685588.A0A067T8Y2"/>
<proteinExistence type="inferred from homology"/>
<dbReference type="Pfam" id="PF01370">
    <property type="entry name" value="Epimerase"/>
    <property type="match status" value="1"/>
</dbReference>
<organism evidence="5 6">
    <name type="scientific">Galerina marginata (strain CBS 339.88)</name>
    <dbReference type="NCBI Taxonomy" id="685588"/>
    <lineage>
        <taxon>Eukaryota</taxon>
        <taxon>Fungi</taxon>
        <taxon>Dikarya</taxon>
        <taxon>Basidiomycota</taxon>
        <taxon>Agaricomycotina</taxon>
        <taxon>Agaricomycetes</taxon>
        <taxon>Agaricomycetidae</taxon>
        <taxon>Agaricales</taxon>
        <taxon>Agaricineae</taxon>
        <taxon>Strophariaceae</taxon>
        <taxon>Galerina</taxon>
    </lineage>
</organism>
<evidence type="ECO:0000256" key="2">
    <source>
        <dbReference type="ARBA" id="ARBA00023002"/>
    </source>
</evidence>
<dbReference type="EMBL" id="KL142379">
    <property type="protein sequence ID" value="KDR76364.1"/>
    <property type="molecule type" value="Genomic_DNA"/>
</dbReference>
<feature type="domain" description="NAD-dependent epimerase/dehydratase" evidence="4">
    <location>
        <begin position="5"/>
        <end position="172"/>
    </location>
</feature>
<comment type="similarity">
    <text evidence="1">Belongs to the NAD(P)-dependent epimerase/dehydratase family.</text>
</comment>
<dbReference type="PANTHER" id="PTHR43103:SF5">
    <property type="entry name" value="4-EPIMERASE, PUTATIVE (AFU_ORTHOLOGUE AFUA_7G00360)-RELATED"/>
    <property type="match status" value="1"/>
</dbReference>
<evidence type="ECO:0000259" key="4">
    <source>
        <dbReference type="Pfam" id="PF01370"/>
    </source>
</evidence>
<keyword evidence="3" id="KW-0520">NAD</keyword>
<accession>A0A067T8Y2</accession>
<dbReference type="GO" id="GO:0016491">
    <property type="term" value="F:oxidoreductase activity"/>
    <property type="evidence" value="ECO:0007669"/>
    <property type="project" value="UniProtKB-KW"/>
</dbReference>
<gene>
    <name evidence="5" type="ORF">GALMADRAFT_247805</name>
</gene>
<dbReference type="AlphaFoldDB" id="A0A067T8Y2"/>